<evidence type="ECO:0000256" key="4">
    <source>
        <dbReference type="RuleBase" id="RU361277"/>
    </source>
</evidence>
<dbReference type="InterPro" id="IPR050129">
    <property type="entry name" value="Zn_alcohol_dh"/>
</dbReference>
<protein>
    <submittedName>
        <fullName evidence="6">Alcohol dehydrogenase</fullName>
    </submittedName>
</protein>
<accession>A0A0E3CBP7</accession>
<keyword evidence="3" id="KW-0560">Oxidoreductase</keyword>
<evidence type="ECO:0000256" key="2">
    <source>
        <dbReference type="ARBA" id="ARBA00022833"/>
    </source>
</evidence>
<dbReference type="PANTHER" id="PTHR43401:SF2">
    <property type="entry name" value="L-THREONINE 3-DEHYDROGENASE"/>
    <property type="match status" value="1"/>
</dbReference>
<evidence type="ECO:0000313" key="6">
    <source>
        <dbReference type="EMBL" id="KGH05130.1"/>
    </source>
</evidence>
<dbReference type="InterPro" id="IPR013149">
    <property type="entry name" value="ADH-like_C"/>
</dbReference>
<dbReference type="PANTHER" id="PTHR43401">
    <property type="entry name" value="L-THREONINE 3-DEHYDROGENASE"/>
    <property type="match status" value="1"/>
</dbReference>
<dbReference type="Gene3D" id="3.40.50.720">
    <property type="entry name" value="NAD(P)-binding Rossmann-like Domain"/>
    <property type="match status" value="1"/>
</dbReference>
<dbReference type="InterPro" id="IPR020843">
    <property type="entry name" value="ER"/>
</dbReference>
<comment type="cofactor">
    <cofactor evidence="4">
        <name>Zn(2+)</name>
        <dbReference type="ChEBI" id="CHEBI:29105"/>
    </cofactor>
</comment>
<evidence type="ECO:0000259" key="5">
    <source>
        <dbReference type="SMART" id="SM00829"/>
    </source>
</evidence>
<dbReference type="Pfam" id="PF00107">
    <property type="entry name" value="ADH_zinc_N"/>
    <property type="match status" value="1"/>
</dbReference>
<dbReference type="EMBL" id="AWTP01000151">
    <property type="protein sequence ID" value="KGH05130.1"/>
    <property type="molecule type" value="Genomic_DNA"/>
</dbReference>
<reference evidence="6 7" key="1">
    <citation type="submission" date="2013-09" db="EMBL/GenBank/DDBJ databases">
        <title>High correlation between genotypes and phenotypes of environmental bacteria Comamonas testosteroni strains.</title>
        <authorList>
            <person name="Liu L."/>
            <person name="Zhu W."/>
            <person name="Xia X."/>
            <person name="Xu B."/>
            <person name="Luo M."/>
            <person name="Wang G."/>
        </authorList>
    </citation>
    <scope>NUCLEOTIDE SEQUENCE [LARGE SCALE GENOMIC DNA]</scope>
    <source>
        <strain evidence="6 7">DF2</strain>
    </source>
</reference>
<sequence length="387" mass="41387">MHVPDEMLAWILDSPGKLTLTRKKVPSLASAEVLVRVDAVAICATDLEVIAHGRPAMVEGKLPFGSGFTPGHEYMGTVVAVAPDVNEFVPGDRVTGEVHAGCRRCRRCRQGMYTSCLNYGFPSKGHRANGFSTDGAFAQYTVNNINTLCRVPDSMGDAEATLAVTAGTSLYGFDELGGVLAHEAVVILGPGPIGLLAVGVAKALGAGPVILTGTRDSRLELGKQLGADATVNVTRDDPVEMVRKLTQGRMADMVMECSGAPEAVDQSVRMLSRGGKLCLAAFPAEPVPFDVGHLVRNNIYVYGIRGEGKSAVWRAIALMEQRKFDARLIHSHTFAFEELPQALHQVSNRLDDAIKVVVNVHETLHSSPIRKLRPSQADDAASLRVAA</sequence>
<organism evidence="6 7">
    <name type="scientific">Comamonas thiooxydans</name>
    <dbReference type="NCBI Taxonomy" id="363952"/>
    <lineage>
        <taxon>Bacteria</taxon>
        <taxon>Pseudomonadati</taxon>
        <taxon>Pseudomonadota</taxon>
        <taxon>Betaproteobacteria</taxon>
        <taxon>Burkholderiales</taxon>
        <taxon>Comamonadaceae</taxon>
        <taxon>Comamonas</taxon>
    </lineage>
</organism>
<gene>
    <name evidence="6" type="ORF">P608_23525</name>
</gene>
<evidence type="ECO:0000256" key="1">
    <source>
        <dbReference type="ARBA" id="ARBA00022723"/>
    </source>
</evidence>
<proteinExistence type="inferred from homology"/>
<keyword evidence="7" id="KW-1185">Reference proteome</keyword>
<dbReference type="Gene3D" id="3.90.180.10">
    <property type="entry name" value="Medium-chain alcohol dehydrogenases, catalytic domain"/>
    <property type="match status" value="1"/>
</dbReference>
<dbReference type="AlphaFoldDB" id="A0A0E3CBP7"/>
<dbReference type="SUPFAM" id="SSF51735">
    <property type="entry name" value="NAD(P)-binding Rossmann-fold domains"/>
    <property type="match status" value="1"/>
</dbReference>
<evidence type="ECO:0000313" key="7">
    <source>
        <dbReference type="Proteomes" id="UP000029549"/>
    </source>
</evidence>
<keyword evidence="2 4" id="KW-0862">Zinc</keyword>
<dbReference type="InterPro" id="IPR002328">
    <property type="entry name" value="ADH_Zn_CS"/>
</dbReference>
<name>A0A0E3CBP7_9BURK</name>
<dbReference type="PROSITE" id="PS00059">
    <property type="entry name" value="ADH_ZINC"/>
    <property type="match status" value="1"/>
</dbReference>
<feature type="domain" description="Enoyl reductase (ER)" evidence="5">
    <location>
        <begin position="13"/>
        <end position="358"/>
    </location>
</feature>
<dbReference type="InterPro" id="IPR013154">
    <property type="entry name" value="ADH-like_N"/>
</dbReference>
<dbReference type="Pfam" id="PF08240">
    <property type="entry name" value="ADH_N"/>
    <property type="match status" value="1"/>
</dbReference>
<evidence type="ECO:0000256" key="3">
    <source>
        <dbReference type="ARBA" id="ARBA00023002"/>
    </source>
</evidence>
<dbReference type="GO" id="GO:0008270">
    <property type="term" value="F:zinc ion binding"/>
    <property type="evidence" value="ECO:0007669"/>
    <property type="project" value="InterPro"/>
</dbReference>
<keyword evidence="1 4" id="KW-0479">Metal-binding</keyword>
<dbReference type="GO" id="GO:0016616">
    <property type="term" value="F:oxidoreductase activity, acting on the CH-OH group of donors, NAD or NADP as acceptor"/>
    <property type="evidence" value="ECO:0007669"/>
    <property type="project" value="UniProtKB-ARBA"/>
</dbReference>
<comment type="caution">
    <text evidence="6">The sequence shown here is derived from an EMBL/GenBank/DDBJ whole genome shotgun (WGS) entry which is preliminary data.</text>
</comment>
<dbReference type="SUPFAM" id="SSF50129">
    <property type="entry name" value="GroES-like"/>
    <property type="match status" value="1"/>
</dbReference>
<dbReference type="InterPro" id="IPR011032">
    <property type="entry name" value="GroES-like_sf"/>
</dbReference>
<dbReference type="SMART" id="SM00829">
    <property type="entry name" value="PKS_ER"/>
    <property type="match status" value="1"/>
</dbReference>
<dbReference type="InterPro" id="IPR036291">
    <property type="entry name" value="NAD(P)-bd_dom_sf"/>
</dbReference>
<comment type="similarity">
    <text evidence="4">Belongs to the zinc-containing alcohol dehydrogenase family.</text>
</comment>
<dbReference type="Proteomes" id="UP000029549">
    <property type="component" value="Unassembled WGS sequence"/>
</dbReference>